<dbReference type="OrthoDB" id="189537at2"/>
<dbReference type="PANTHER" id="PTHR43343:SF3">
    <property type="entry name" value="PROTEASE DO-LIKE 8, CHLOROPLASTIC"/>
    <property type="match status" value="1"/>
</dbReference>
<proteinExistence type="predicted"/>
<keyword evidence="2" id="KW-0378">Hydrolase</keyword>
<dbReference type="InterPro" id="IPR009003">
    <property type="entry name" value="Peptidase_S1_PA"/>
</dbReference>
<dbReference type="EMBL" id="CP011114">
    <property type="protein sequence ID" value="AKG33369.1"/>
    <property type="molecule type" value="Genomic_DNA"/>
</dbReference>
<dbReference type="GO" id="GO:0006508">
    <property type="term" value="P:proteolysis"/>
    <property type="evidence" value="ECO:0007669"/>
    <property type="project" value="UniProtKB-KW"/>
</dbReference>
<reference evidence="4 5" key="1">
    <citation type="submission" date="2015-03" db="EMBL/GenBank/DDBJ databases">
        <authorList>
            <person name="Abdul Halim M."/>
        </authorList>
    </citation>
    <scope>NUCLEOTIDE SEQUENCE [LARGE SCALE GENOMIC DNA]</scope>
    <source>
        <strain evidence="4 5">ATCC 35681</strain>
    </source>
</reference>
<dbReference type="PANTHER" id="PTHR43343">
    <property type="entry name" value="PEPTIDASE S12"/>
    <property type="match status" value="1"/>
</dbReference>
<evidence type="ECO:0000256" key="3">
    <source>
        <dbReference type="ARBA" id="ARBA00022825"/>
    </source>
</evidence>
<dbReference type="PRINTS" id="PR00834">
    <property type="entry name" value="PROTEASES2C"/>
</dbReference>
<accession>A0A0F7F6H5</accession>
<evidence type="ECO:0000256" key="1">
    <source>
        <dbReference type="ARBA" id="ARBA00022670"/>
    </source>
</evidence>
<keyword evidence="3" id="KW-0720">Serine protease</keyword>
<dbReference type="RefSeq" id="WP_025694089.1">
    <property type="nucleotide sequence ID" value="NZ_ASQQ01000076.1"/>
</dbReference>
<dbReference type="Gene3D" id="2.40.10.120">
    <property type="match status" value="1"/>
</dbReference>
<evidence type="ECO:0000313" key="5">
    <source>
        <dbReference type="Proteomes" id="UP000034189"/>
    </source>
</evidence>
<dbReference type="Pfam" id="PF13365">
    <property type="entry name" value="Trypsin_2"/>
    <property type="match status" value="1"/>
</dbReference>
<keyword evidence="1" id="KW-0645">Protease</keyword>
<name>A0A0F7F6H5_PAEDU</name>
<sequence length="376" mass="39991">MSKGIWISMIACLLIAGAGAGGTYWIRQSAERELNNGPLLAVAGQTKAAAQPAAVKAKKTRKEIIEDSQKRVVTIESGEGLGSGFLYNSKGDLLTNAHVVAGSRDVTVRTKSHQEYKGKVIGIGTDTDVAVVRVTELKQTEPLKIARSNKAEIGDEILALGSPLGLENTVTTGIISGLGRSFDIEPYTYSNMYQISAPIAPGNSGGPLVSAETGDVLGINSASATDEAGIGFSIPISSVLKQAEAWSKHPMTELLDVSDDGYGEGDVLTDSRSVVAAFYQSLNDGDYVTAYSLLGSDWQSKTDYEEFRSGYLKTGYITIGTLTAEEQDGGAMVSVDITAEERRETGTVYQTYRMSYSVGYENGNLKILHGKGKKAD</sequence>
<reference evidence="4 5" key="2">
    <citation type="journal article" date="2016" name="Genome Announc.">
        <title>Genome Sequence of a Gram-Positive Diazotroph, Paenibacillus durus Type Strain ATCC 35681.</title>
        <authorList>
            <person name="Halim M.A."/>
            <person name="Rahman A.Y."/>
            <person name="Sim K.S."/>
            <person name="Yam H.C."/>
            <person name="Rahim A.A."/>
            <person name="Ghazali A.H."/>
            <person name="Najimudin N."/>
        </authorList>
    </citation>
    <scope>NUCLEOTIDE SEQUENCE [LARGE SCALE GENOMIC DNA]</scope>
    <source>
        <strain evidence="4 5">ATCC 35681</strain>
    </source>
</reference>
<evidence type="ECO:0000313" key="4">
    <source>
        <dbReference type="EMBL" id="AKG33369.1"/>
    </source>
</evidence>
<dbReference type="Proteomes" id="UP000034189">
    <property type="component" value="Chromosome"/>
</dbReference>
<dbReference type="SUPFAM" id="SSF50494">
    <property type="entry name" value="Trypsin-like serine proteases"/>
    <property type="match status" value="1"/>
</dbReference>
<dbReference type="HOGENOM" id="CLU_060099_0_0_9"/>
<dbReference type="GO" id="GO:0004252">
    <property type="term" value="F:serine-type endopeptidase activity"/>
    <property type="evidence" value="ECO:0007669"/>
    <property type="project" value="InterPro"/>
</dbReference>
<protein>
    <submittedName>
        <fullName evidence="4">Peptidase S1</fullName>
    </submittedName>
</protein>
<dbReference type="InterPro" id="IPR001940">
    <property type="entry name" value="Peptidase_S1C"/>
</dbReference>
<dbReference type="AlphaFoldDB" id="A0A0F7F6H5"/>
<gene>
    <name evidence="4" type="ORF">VK70_01050</name>
</gene>
<organism evidence="4 5">
    <name type="scientific">Paenibacillus durus ATCC 35681</name>
    <dbReference type="NCBI Taxonomy" id="1333534"/>
    <lineage>
        <taxon>Bacteria</taxon>
        <taxon>Bacillati</taxon>
        <taxon>Bacillota</taxon>
        <taxon>Bacilli</taxon>
        <taxon>Bacillales</taxon>
        <taxon>Paenibacillaceae</taxon>
        <taxon>Paenibacillus</taxon>
    </lineage>
</organism>
<dbReference type="PATRIC" id="fig|1333534.5.peg.231"/>
<evidence type="ECO:0000256" key="2">
    <source>
        <dbReference type="ARBA" id="ARBA00022801"/>
    </source>
</evidence>
<dbReference type="InterPro" id="IPR051201">
    <property type="entry name" value="Chloro_Bact_Ser_Proteases"/>
</dbReference>